<dbReference type="InterPro" id="IPR019775">
    <property type="entry name" value="WD40_repeat_CS"/>
</dbReference>
<protein>
    <submittedName>
        <fullName evidence="4">Het-E</fullName>
    </submittedName>
</protein>
<dbReference type="Proteomes" id="UP000544095">
    <property type="component" value="Unassembled WGS sequence"/>
</dbReference>
<dbReference type="EMBL" id="JAAOAR010001490">
    <property type="protein sequence ID" value="KAF5565246.1"/>
    <property type="molecule type" value="Genomic_DNA"/>
</dbReference>
<dbReference type="SMART" id="SM00320">
    <property type="entry name" value="WD40"/>
    <property type="match status" value="9"/>
</dbReference>
<dbReference type="CDD" id="cd00200">
    <property type="entry name" value="WD40"/>
    <property type="match status" value="1"/>
</dbReference>
<name>A0A8H5K541_9HYPO</name>
<dbReference type="PANTHER" id="PTHR44019:SF8">
    <property type="entry name" value="POC1 CENTRIOLAR PROTEIN HOMOLOG"/>
    <property type="match status" value="1"/>
</dbReference>
<dbReference type="PROSITE" id="PS50294">
    <property type="entry name" value="WD_REPEATS_REGION"/>
    <property type="match status" value="6"/>
</dbReference>
<feature type="repeat" description="WD" evidence="3">
    <location>
        <begin position="243"/>
        <end position="284"/>
    </location>
</feature>
<dbReference type="PRINTS" id="PR00320">
    <property type="entry name" value="GPROTEINBRPT"/>
</dbReference>
<dbReference type="PANTHER" id="PTHR44019">
    <property type="entry name" value="WD REPEAT-CONTAINING PROTEIN 55"/>
    <property type="match status" value="1"/>
</dbReference>
<sequence>MLESVAWAPDGTIVVAASADGRATIWDVTNGILVETLGGSDDWLISTSWAADGRLVALGSKFGVVKIWEMSSSMKGRCILTLDHGGCISSVLWATEGRQLASASANGSVKIWDAATGIYIRTLNHSDKVFSVAWGVHDQFVACASDETVKIGEVKTGIGVHTLDHNGLASSVAWDNNSQLLASGSDDGVVYIWDILTGKCTQTLKSHDSDVFTHSWGMDGWHVASGSEDRTIKIWQVTDTYIQPLHKAKVASVAWAANDLLFASGSWDRTVKVWDAITGEYWRTLPHGDSILSAAWAKDGRLVSGLENGMIQLCDVAIGKPVRNGRIHASNINSIAWSADDGLLASASWDFKVKIWDTDIIGMSTDT</sequence>
<dbReference type="PROSITE" id="PS50082">
    <property type="entry name" value="WD_REPEATS_2"/>
    <property type="match status" value="6"/>
</dbReference>
<feature type="repeat" description="WD" evidence="3">
    <location>
        <begin position="204"/>
        <end position="237"/>
    </location>
</feature>
<dbReference type="InterPro" id="IPR015943">
    <property type="entry name" value="WD40/YVTN_repeat-like_dom_sf"/>
</dbReference>
<dbReference type="Gene3D" id="2.130.10.10">
    <property type="entry name" value="YVTN repeat-like/Quinoprotein amine dehydrogenase"/>
    <property type="match status" value="3"/>
</dbReference>
<dbReference type="AlphaFoldDB" id="A0A8H5K541"/>
<evidence type="ECO:0000313" key="4">
    <source>
        <dbReference type="EMBL" id="KAF5565246.1"/>
    </source>
</evidence>
<organism evidence="4 5">
    <name type="scientific">Fusarium pseudoanthophilum</name>
    <dbReference type="NCBI Taxonomy" id="48495"/>
    <lineage>
        <taxon>Eukaryota</taxon>
        <taxon>Fungi</taxon>
        <taxon>Dikarya</taxon>
        <taxon>Ascomycota</taxon>
        <taxon>Pezizomycotina</taxon>
        <taxon>Sordariomycetes</taxon>
        <taxon>Hypocreomycetidae</taxon>
        <taxon>Hypocreales</taxon>
        <taxon>Nectriaceae</taxon>
        <taxon>Fusarium</taxon>
        <taxon>Fusarium fujikuroi species complex</taxon>
    </lineage>
</organism>
<gene>
    <name evidence="4" type="ORF">FPANT_14162</name>
</gene>
<evidence type="ECO:0000256" key="2">
    <source>
        <dbReference type="ARBA" id="ARBA00022737"/>
    </source>
</evidence>
<dbReference type="Pfam" id="PF00400">
    <property type="entry name" value="WD40"/>
    <property type="match status" value="7"/>
</dbReference>
<dbReference type="PROSITE" id="PS00678">
    <property type="entry name" value="WD_REPEATS_1"/>
    <property type="match status" value="3"/>
</dbReference>
<feature type="repeat" description="WD" evidence="3">
    <location>
        <begin position="81"/>
        <end position="122"/>
    </location>
</feature>
<feature type="repeat" description="WD" evidence="3">
    <location>
        <begin position="1"/>
        <end position="36"/>
    </location>
</feature>
<feature type="repeat" description="WD" evidence="3">
    <location>
        <begin position="162"/>
        <end position="203"/>
    </location>
</feature>
<evidence type="ECO:0000256" key="1">
    <source>
        <dbReference type="ARBA" id="ARBA00022574"/>
    </source>
</evidence>
<keyword evidence="2" id="KW-0677">Repeat</keyword>
<keyword evidence="1 3" id="KW-0853">WD repeat</keyword>
<dbReference type="InterPro" id="IPR001680">
    <property type="entry name" value="WD40_rpt"/>
</dbReference>
<dbReference type="InterPro" id="IPR050505">
    <property type="entry name" value="WDR55/POC1"/>
</dbReference>
<keyword evidence="5" id="KW-1185">Reference proteome</keyword>
<reference evidence="4 5" key="1">
    <citation type="submission" date="2020-05" db="EMBL/GenBank/DDBJ databases">
        <title>Identification and distribution of gene clusters putatively required for synthesis of sphingolipid metabolism inhibitors in phylogenetically diverse species of the filamentous fungus Fusarium.</title>
        <authorList>
            <person name="Kim H.-S."/>
            <person name="Busman M."/>
            <person name="Brown D.W."/>
            <person name="Divon H."/>
            <person name="Uhlig S."/>
            <person name="Proctor R.H."/>
        </authorList>
    </citation>
    <scope>NUCLEOTIDE SEQUENCE [LARGE SCALE GENOMIC DNA]</scope>
    <source>
        <strain evidence="4 5">NRRL 25211</strain>
    </source>
</reference>
<dbReference type="InterPro" id="IPR036322">
    <property type="entry name" value="WD40_repeat_dom_sf"/>
</dbReference>
<proteinExistence type="predicted"/>
<dbReference type="InterPro" id="IPR020472">
    <property type="entry name" value="WD40_PAC1"/>
</dbReference>
<evidence type="ECO:0000313" key="5">
    <source>
        <dbReference type="Proteomes" id="UP000544095"/>
    </source>
</evidence>
<accession>A0A8H5K541</accession>
<evidence type="ECO:0000256" key="3">
    <source>
        <dbReference type="PROSITE-ProRule" id="PRU00221"/>
    </source>
</evidence>
<feature type="repeat" description="WD" evidence="3">
    <location>
        <begin position="325"/>
        <end position="357"/>
    </location>
</feature>
<comment type="caution">
    <text evidence="4">The sequence shown here is derived from an EMBL/GenBank/DDBJ whole genome shotgun (WGS) entry which is preliminary data.</text>
</comment>
<dbReference type="SUPFAM" id="SSF50978">
    <property type="entry name" value="WD40 repeat-like"/>
    <property type="match status" value="2"/>
</dbReference>